<name>A0ABY2RW49_9PSEU</name>
<protein>
    <submittedName>
        <fullName evidence="1">Uncharacterized protein</fullName>
    </submittedName>
</protein>
<gene>
    <name evidence="1" type="ORF">FCN18_33480</name>
</gene>
<reference evidence="1 2" key="1">
    <citation type="journal article" date="2015" name="Antonie Van Leeuwenhoek">
        <title>Prauserella endophytica sp. nov., an endophytic actinobacterium isolated from Tamarix taklamakanensis.</title>
        <authorList>
            <person name="Liu J.M."/>
            <person name="Habden X."/>
            <person name="Guo L."/>
            <person name="Tuo L."/>
            <person name="Jiang Z.K."/>
            <person name="Liu S.W."/>
            <person name="Liu X.F."/>
            <person name="Chen L."/>
            <person name="Li R.F."/>
            <person name="Zhang Y.Q."/>
            <person name="Sun C.H."/>
        </authorList>
    </citation>
    <scope>NUCLEOTIDE SEQUENCE [LARGE SCALE GENOMIC DNA]</scope>
    <source>
        <strain evidence="1 2">CGMCC 4.7182</strain>
    </source>
</reference>
<dbReference type="Proteomes" id="UP000309992">
    <property type="component" value="Unassembled WGS sequence"/>
</dbReference>
<dbReference type="EMBL" id="SWMS01000030">
    <property type="protein sequence ID" value="TKG61553.1"/>
    <property type="molecule type" value="Genomic_DNA"/>
</dbReference>
<evidence type="ECO:0000313" key="1">
    <source>
        <dbReference type="EMBL" id="TKG61553.1"/>
    </source>
</evidence>
<dbReference type="RefSeq" id="WP_137097029.1">
    <property type="nucleotide sequence ID" value="NZ_SWMS01000030.1"/>
</dbReference>
<evidence type="ECO:0000313" key="2">
    <source>
        <dbReference type="Proteomes" id="UP000309992"/>
    </source>
</evidence>
<keyword evidence="2" id="KW-1185">Reference proteome</keyword>
<proteinExistence type="predicted"/>
<organism evidence="1 2">
    <name type="scientific">Prauserella endophytica</name>
    <dbReference type="NCBI Taxonomy" id="1592324"/>
    <lineage>
        <taxon>Bacteria</taxon>
        <taxon>Bacillati</taxon>
        <taxon>Actinomycetota</taxon>
        <taxon>Actinomycetes</taxon>
        <taxon>Pseudonocardiales</taxon>
        <taxon>Pseudonocardiaceae</taxon>
        <taxon>Prauserella</taxon>
        <taxon>Prauserella coralliicola group</taxon>
    </lineage>
</organism>
<comment type="caution">
    <text evidence="1">The sequence shown here is derived from an EMBL/GenBank/DDBJ whole genome shotgun (WGS) entry which is preliminary data.</text>
</comment>
<sequence length="88" mass="9164">MFTLTITDGNGDDLSSVSAGSRTAADWILPQIQERAATSARRYGDDPDTYRIAVDEHRQGCAGGCRTEMGLAPACVAIAEHPVVGAGA</sequence>
<accession>A0ABY2RW49</accession>